<dbReference type="PROSITE" id="PS50885">
    <property type="entry name" value="HAMP"/>
    <property type="match status" value="1"/>
</dbReference>
<name>A0A5A7MEZ3_COMTE</name>
<keyword evidence="5" id="KW-0472">Membrane</keyword>
<dbReference type="InterPro" id="IPR000014">
    <property type="entry name" value="PAS"/>
</dbReference>
<feature type="transmembrane region" description="Helical" evidence="5">
    <location>
        <begin position="163"/>
        <end position="185"/>
    </location>
</feature>
<dbReference type="EMBL" id="BKBW01000006">
    <property type="protein sequence ID" value="GEQ76266.1"/>
    <property type="molecule type" value="Genomic_DNA"/>
</dbReference>
<dbReference type="InterPro" id="IPR001610">
    <property type="entry name" value="PAC"/>
</dbReference>
<dbReference type="InterPro" id="IPR013655">
    <property type="entry name" value="PAS_fold_3"/>
</dbReference>
<keyword evidence="5" id="KW-0812">Transmembrane</keyword>
<evidence type="ECO:0000256" key="4">
    <source>
        <dbReference type="PROSITE-ProRule" id="PRU00284"/>
    </source>
</evidence>
<evidence type="ECO:0000256" key="3">
    <source>
        <dbReference type="ARBA" id="ARBA00029447"/>
    </source>
</evidence>
<sequence>MRINLPATTNEFTFPERSTLVSVTDTKGRITYCNPAFVHVSGFAHEELLGQPHNLIRHPDMPAEAFRDLWQTISTGLPWTGLVKNRRKNGDFYWVQANITPLRDGEQVTGFLSVRTLPTREQILIAERLYATMRAEAEVGRVVHTLRHGTVLRQNLSGRLMRLLAPSTFVRLLLVLTLAVMLPLLLTWLNVPWLVTGSAALLAVAVSSFLTHSLAIAPLQELVHDANQLASGDLSYAMRTGASGSVGNLQRALFQLSVNLRTVVSDVRQEVGHLEIAVQEIASGNHNLSSRTETQASSLEQTAASMEQINGTVHNSALAASRGACFAEEASSITQRSNDAVQAVGQTMLGIAESSRHIEDIVHLIEGVAFQTNILALNAAVEAARAGEAGRGFTVVASEVRTLSARTTQAARDIKQLIAESAERVASGATATGEARERMAEALSAVQRVSAVLGEISTAAIEQQTGISQVNAAVAHMDSITQQNAAMVEELAAAAQSLRGQVNSVSNSMRLFRLERGEAPLSQASAVELRRTSRLQ</sequence>
<dbReference type="CDD" id="cd11386">
    <property type="entry name" value="MCP_signal"/>
    <property type="match status" value="1"/>
</dbReference>
<dbReference type="PROSITE" id="PS50112">
    <property type="entry name" value="PAS"/>
    <property type="match status" value="1"/>
</dbReference>
<evidence type="ECO:0000256" key="5">
    <source>
        <dbReference type="SAM" id="Phobius"/>
    </source>
</evidence>
<gene>
    <name evidence="9" type="primary">aer_2</name>
    <name evidence="9" type="ORF">CTTA_3271</name>
</gene>
<dbReference type="Gene3D" id="3.30.450.20">
    <property type="entry name" value="PAS domain"/>
    <property type="match status" value="1"/>
</dbReference>
<accession>A0A5A7MEZ3</accession>
<dbReference type="InterPro" id="IPR004090">
    <property type="entry name" value="Chemotax_Me-accpt_rcpt"/>
</dbReference>
<feature type="domain" description="PAS" evidence="7">
    <location>
        <begin position="21"/>
        <end position="76"/>
    </location>
</feature>
<dbReference type="GO" id="GO:0005886">
    <property type="term" value="C:plasma membrane"/>
    <property type="evidence" value="ECO:0007669"/>
    <property type="project" value="TreeGrafter"/>
</dbReference>
<comment type="caution">
    <text evidence="9">The sequence shown here is derived from an EMBL/GenBank/DDBJ whole genome shotgun (WGS) entry which is preliminary data.</text>
</comment>
<comment type="subcellular location">
    <subcellularLocation>
        <location evidence="1">Membrane</location>
    </subcellularLocation>
</comment>
<dbReference type="PRINTS" id="PR00260">
    <property type="entry name" value="CHEMTRNSDUCR"/>
</dbReference>
<dbReference type="InterPro" id="IPR004089">
    <property type="entry name" value="MCPsignal_dom"/>
</dbReference>
<dbReference type="PANTHER" id="PTHR43531:SF14">
    <property type="entry name" value="METHYL-ACCEPTING CHEMOTAXIS PROTEIN I-RELATED"/>
    <property type="match status" value="1"/>
</dbReference>
<dbReference type="Pfam" id="PF08447">
    <property type="entry name" value="PAS_3"/>
    <property type="match status" value="1"/>
</dbReference>
<dbReference type="GO" id="GO:0006935">
    <property type="term" value="P:chemotaxis"/>
    <property type="evidence" value="ECO:0007669"/>
    <property type="project" value="InterPro"/>
</dbReference>
<dbReference type="GO" id="GO:0007165">
    <property type="term" value="P:signal transduction"/>
    <property type="evidence" value="ECO:0007669"/>
    <property type="project" value="UniProtKB-KW"/>
</dbReference>
<dbReference type="Pfam" id="PF00015">
    <property type="entry name" value="MCPsignal"/>
    <property type="match status" value="1"/>
</dbReference>
<feature type="domain" description="Methyl-accepting transducer" evidence="6">
    <location>
        <begin position="270"/>
        <end position="499"/>
    </location>
</feature>
<evidence type="ECO:0000259" key="8">
    <source>
        <dbReference type="PROSITE" id="PS50885"/>
    </source>
</evidence>
<dbReference type="SMART" id="SM00086">
    <property type="entry name" value="PAC"/>
    <property type="match status" value="1"/>
</dbReference>
<dbReference type="AlphaFoldDB" id="A0A5A7MEZ3"/>
<dbReference type="SMART" id="SM00283">
    <property type="entry name" value="MA"/>
    <property type="match status" value="1"/>
</dbReference>
<evidence type="ECO:0000259" key="6">
    <source>
        <dbReference type="PROSITE" id="PS50111"/>
    </source>
</evidence>
<keyword evidence="5" id="KW-1133">Transmembrane helix</keyword>
<protein>
    <submittedName>
        <fullName evidence="9">Aerotaxis receptor</fullName>
    </submittedName>
</protein>
<dbReference type="RefSeq" id="WP_003053846.1">
    <property type="nucleotide sequence ID" value="NZ_BBQP01000044.1"/>
</dbReference>
<evidence type="ECO:0000256" key="2">
    <source>
        <dbReference type="ARBA" id="ARBA00022481"/>
    </source>
</evidence>
<dbReference type="PROSITE" id="PS50111">
    <property type="entry name" value="CHEMOTAXIS_TRANSDUC_2"/>
    <property type="match status" value="1"/>
</dbReference>
<evidence type="ECO:0000256" key="1">
    <source>
        <dbReference type="ARBA" id="ARBA00004370"/>
    </source>
</evidence>
<dbReference type="InterPro" id="IPR035965">
    <property type="entry name" value="PAS-like_dom_sf"/>
</dbReference>
<keyword evidence="4" id="KW-0807">Transducer</keyword>
<dbReference type="SUPFAM" id="SSF58104">
    <property type="entry name" value="Methyl-accepting chemotaxis protein (MCP) signaling domain"/>
    <property type="match status" value="1"/>
</dbReference>
<dbReference type="SUPFAM" id="SSF55785">
    <property type="entry name" value="PYP-like sensor domain (PAS domain)"/>
    <property type="match status" value="1"/>
</dbReference>
<dbReference type="InterPro" id="IPR003660">
    <property type="entry name" value="HAMP_dom"/>
</dbReference>
<comment type="similarity">
    <text evidence="3">Belongs to the methyl-accepting chemotaxis (MCP) protein family.</text>
</comment>
<dbReference type="GO" id="GO:0004888">
    <property type="term" value="F:transmembrane signaling receptor activity"/>
    <property type="evidence" value="ECO:0007669"/>
    <property type="project" value="InterPro"/>
</dbReference>
<feature type="domain" description="HAMP" evidence="8">
    <location>
        <begin position="213"/>
        <end position="265"/>
    </location>
</feature>
<dbReference type="NCBIfam" id="TIGR00229">
    <property type="entry name" value="sensory_box"/>
    <property type="match status" value="1"/>
</dbReference>
<keyword evidence="9" id="KW-0675">Receptor</keyword>
<dbReference type="PANTHER" id="PTHR43531">
    <property type="entry name" value="PROTEIN ICFG"/>
    <property type="match status" value="1"/>
</dbReference>
<keyword evidence="2" id="KW-0488">Methylation</keyword>
<proteinExistence type="inferred from homology"/>
<reference evidence="9 10" key="1">
    <citation type="journal article" date="2019" name="Microbiol. Resour. Announc.">
        <title>Draft Genome Sequence of Comamonas testosteroni TA441, a Bacterium That Has a Cryptic Phenol Degradation Gene Cluster.</title>
        <authorList>
            <person name="Arai H."/>
            <person name="Ishii M."/>
        </authorList>
    </citation>
    <scope>NUCLEOTIDE SEQUENCE [LARGE SCALE GENOMIC DNA]</scope>
    <source>
        <strain evidence="9 10">TA441</strain>
    </source>
</reference>
<organism evidence="9 10">
    <name type="scientific">Comamonas testosteroni</name>
    <name type="common">Pseudomonas testosteroni</name>
    <dbReference type="NCBI Taxonomy" id="285"/>
    <lineage>
        <taxon>Bacteria</taxon>
        <taxon>Pseudomonadati</taxon>
        <taxon>Pseudomonadota</taxon>
        <taxon>Betaproteobacteria</taxon>
        <taxon>Burkholderiales</taxon>
        <taxon>Comamonadaceae</taxon>
        <taxon>Comamonas</taxon>
    </lineage>
</organism>
<dbReference type="FunFam" id="1.10.287.950:FF:000001">
    <property type="entry name" value="Methyl-accepting chemotaxis sensory transducer"/>
    <property type="match status" value="1"/>
</dbReference>
<dbReference type="InterPro" id="IPR051310">
    <property type="entry name" value="MCP_chemotaxis"/>
</dbReference>
<evidence type="ECO:0000313" key="10">
    <source>
        <dbReference type="Proteomes" id="UP000323105"/>
    </source>
</evidence>
<dbReference type="CDD" id="cd00130">
    <property type="entry name" value="PAS"/>
    <property type="match status" value="1"/>
</dbReference>
<evidence type="ECO:0000313" key="9">
    <source>
        <dbReference type="EMBL" id="GEQ76266.1"/>
    </source>
</evidence>
<evidence type="ECO:0000259" key="7">
    <source>
        <dbReference type="PROSITE" id="PS50112"/>
    </source>
</evidence>
<dbReference type="Gene3D" id="1.10.287.950">
    <property type="entry name" value="Methyl-accepting chemotaxis protein"/>
    <property type="match status" value="1"/>
</dbReference>
<dbReference type="Proteomes" id="UP000323105">
    <property type="component" value="Unassembled WGS sequence"/>
</dbReference>